<dbReference type="CDD" id="cd16015">
    <property type="entry name" value="LTA_synthase"/>
    <property type="match status" value="1"/>
</dbReference>
<dbReference type="KEGG" id="usu:LVJ78_03595"/>
<reference evidence="9" key="3">
    <citation type="journal article" date="2022" name="Res Sq">
        <title>Evolution of multicellular longitudinally dividing oral cavity symbionts (Neisseriaceae).</title>
        <authorList>
            <person name="Nyongesa S."/>
            <person name="Weber P."/>
            <person name="Bernet E."/>
            <person name="Pullido F."/>
            <person name="Nieckarz M."/>
            <person name="Delaby M."/>
            <person name="Nieves C."/>
            <person name="Viehboeck T."/>
            <person name="Krause N."/>
            <person name="Rivera-Millot A."/>
            <person name="Nakamura A."/>
            <person name="Vischer N."/>
            <person name="VanNieuwenhze M."/>
            <person name="Brun Y."/>
            <person name="Cava F."/>
            <person name="Bulgheresi S."/>
            <person name="Veyrier F."/>
        </authorList>
    </citation>
    <scope>NUCLEOTIDE SEQUENCE</scope>
    <source>
        <strain evidence="9">1258/02</strain>
    </source>
</reference>
<dbReference type="PANTHER" id="PTHR47371">
    <property type="entry name" value="LIPOTEICHOIC ACID SYNTHASE"/>
    <property type="match status" value="1"/>
</dbReference>
<protein>
    <submittedName>
        <fullName evidence="9">LTA synthase family protein</fullName>
    </submittedName>
    <submittedName>
        <fullName evidence="8">Phosphoglycerol transferase MdoB-like AlkP superfamily enzyme</fullName>
    </submittedName>
</protein>
<keyword evidence="10" id="KW-1185">Reference proteome</keyword>
<dbReference type="InterPro" id="IPR050448">
    <property type="entry name" value="OpgB/LTA_synthase_biosynth"/>
</dbReference>
<evidence type="ECO:0000256" key="3">
    <source>
        <dbReference type="ARBA" id="ARBA00022692"/>
    </source>
</evidence>
<dbReference type="SUPFAM" id="SSF53649">
    <property type="entry name" value="Alkaline phosphatase-like"/>
    <property type="match status" value="1"/>
</dbReference>
<evidence type="ECO:0000313" key="10">
    <source>
        <dbReference type="Proteomes" id="UP000294721"/>
    </source>
</evidence>
<feature type="transmembrane region" description="Helical" evidence="6">
    <location>
        <begin position="60"/>
        <end position="81"/>
    </location>
</feature>
<accession>A0AAE9GW29</accession>
<comment type="subcellular location">
    <subcellularLocation>
        <location evidence="1">Cell membrane</location>
        <topology evidence="1">Multi-pass membrane protein</topology>
    </subcellularLocation>
</comment>
<dbReference type="GO" id="GO:0005886">
    <property type="term" value="C:plasma membrane"/>
    <property type="evidence" value="ECO:0007669"/>
    <property type="project" value="UniProtKB-SubCell"/>
</dbReference>
<evidence type="ECO:0000256" key="5">
    <source>
        <dbReference type="ARBA" id="ARBA00023136"/>
    </source>
</evidence>
<evidence type="ECO:0000313" key="8">
    <source>
        <dbReference type="EMBL" id="TCP05974.1"/>
    </source>
</evidence>
<dbReference type="InterPro" id="IPR017850">
    <property type="entry name" value="Alkaline_phosphatase_core_sf"/>
</dbReference>
<reference evidence="9" key="2">
    <citation type="submission" date="2021-12" db="EMBL/GenBank/DDBJ databases">
        <authorList>
            <person name="Veyrier F.J."/>
        </authorList>
    </citation>
    <scope>NUCLEOTIDE SEQUENCE</scope>
    <source>
        <strain evidence="9">1258/02</strain>
    </source>
</reference>
<dbReference type="Proteomes" id="UP000829756">
    <property type="component" value="Chromosome"/>
</dbReference>
<evidence type="ECO:0000256" key="4">
    <source>
        <dbReference type="ARBA" id="ARBA00022989"/>
    </source>
</evidence>
<dbReference type="RefSeq" id="WP_132953975.1">
    <property type="nucleotide sequence ID" value="NZ_CP091507.1"/>
</dbReference>
<dbReference type="Pfam" id="PF00884">
    <property type="entry name" value="Sulfatase"/>
    <property type="match status" value="1"/>
</dbReference>
<evidence type="ECO:0000256" key="1">
    <source>
        <dbReference type="ARBA" id="ARBA00004651"/>
    </source>
</evidence>
<organism evidence="9 11">
    <name type="scientific">Uruburuella suis</name>
    <dbReference type="NCBI Taxonomy" id="252130"/>
    <lineage>
        <taxon>Bacteria</taxon>
        <taxon>Pseudomonadati</taxon>
        <taxon>Pseudomonadota</taxon>
        <taxon>Betaproteobacteria</taxon>
        <taxon>Neisseriales</taxon>
        <taxon>Neisseriaceae</taxon>
        <taxon>Uruburuella</taxon>
    </lineage>
</organism>
<dbReference type="PANTHER" id="PTHR47371:SF3">
    <property type="entry name" value="PHOSPHOGLYCEROL TRANSFERASE I"/>
    <property type="match status" value="1"/>
</dbReference>
<keyword evidence="5 6" id="KW-0472">Membrane</keyword>
<evidence type="ECO:0000256" key="6">
    <source>
        <dbReference type="SAM" id="Phobius"/>
    </source>
</evidence>
<feature type="domain" description="Sulfatase N-terminal" evidence="7">
    <location>
        <begin position="287"/>
        <end position="576"/>
    </location>
</feature>
<evidence type="ECO:0000259" key="7">
    <source>
        <dbReference type="Pfam" id="PF00884"/>
    </source>
</evidence>
<evidence type="ECO:0000313" key="11">
    <source>
        <dbReference type="Proteomes" id="UP000829756"/>
    </source>
</evidence>
<dbReference type="InterPro" id="IPR000917">
    <property type="entry name" value="Sulfatase_N"/>
</dbReference>
<proteinExistence type="predicted"/>
<feature type="transmembrane region" description="Helical" evidence="6">
    <location>
        <begin position="180"/>
        <end position="198"/>
    </location>
</feature>
<evidence type="ECO:0000256" key="2">
    <source>
        <dbReference type="ARBA" id="ARBA00022475"/>
    </source>
</evidence>
<name>A0AAE9GW29_9NEIS</name>
<gene>
    <name evidence="8" type="ORF">EV680_11530</name>
    <name evidence="9" type="ORF">LVJ78_03595</name>
</gene>
<sequence>MRYLFYKKWLVQWLAVFLLSLLILGLGRAFLFYRYVSDTVKNEYAADVFAMFFKGLQFDIKISAIVVALPLLLGAACLATVKSAAWFDRHQNKLLLGLLLLLLTATVANVFYFGVYERQFDVFVFGLVDEDPAAVLKTMWSDFPVLSVLLGLAVVGGAGYKLLSRVRLRAGERVRQTDGLWLKAVLAVLPLLLLAAGIRGSMGKFPLRQDSAQISAASQLNRLVPNALISLDWARKEYKNSGSFDEVSDEDGIKLISRLQGKPAASAALSQFVVKTPHNAAVEAHRPNVALAVMESMGSHLLQLDTPQRDLMGALAPHFKQDWVFRKFVSEGDGTSDSLHRFFVRSPKLNLSQSTAKNKSFISNMFKPYHDAGYRTMYITAGNGGWRDFNNFLTHLGVDDFVDENTLKARYPEAKSDTWGVPDEYMFRYAAEVLAEAEQSGKPVFVMMMSMTNHPPYKLPAPHQRLAFKLDNQEQSRLSQLATGEALNEILNTFRYSNDQLGRFISEVKQHAPHTVIAATGDHNMRAIGYPEPNETALGHAVPFYLYVPPEYRNEAVYRPQRAGSHKDVMPTLYALSLSERDYYQNGCNLVAAEPSSPWCGYGYNSEVLLTEHGFFNLSSREYRRWQNSADLRAEAKAEAPTADEQALIDKGSAYADFLNWQLNRMVTQQM</sequence>
<keyword evidence="4 6" id="KW-1133">Transmembrane helix</keyword>
<feature type="transmembrane region" description="Helical" evidence="6">
    <location>
        <begin position="143"/>
        <end position="160"/>
    </location>
</feature>
<dbReference type="EMBL" id="CP091507">
    <property type="protein sequence ID" value="UOO80106.1"/>
    <property type="molecule type" value="Genomic_DNA"/>
</dbReference>
<dbReference type="Proteomes" id="UP000294721">
    <property type="component" value="Unassembled WGS sequence"/>
</dbReference>
<feature type="transmembrane region" description="Helical" evidence="6">
    <location>
        <begin position="93"/>
        <end position="115"/>
    </location>
</feature>
<evidence type="ECO:0000313" key="9">
    <source>
        <dbReference type="EMBL" id="UOO80106.1"/>
    </source>
</evidence>
<keyword evidence="2" id="KW-1003">Cell membrane</keyword>
<dbReference type="Gene3D" id="3.40.720.10">
    <property type="entry name" value="Alkaline Phosphatase, subunit A"/>
    <property type="match status" value="1"/>
</dbReference>
<keyword evidence="3 6" id="KW-0812">Transmembrane</keyword>
<dbReference type="EMBL" id="SLXE01000015">
    <property type="protein sequence ID" value="TCP05974.1"/>
    <property type="molecule type" value="Genomic_DNA"/>
</dbReference>
<reference evidence="8 10" key="1">
    <citation type="submission" date="2019-03" db="EMBL/GenBank/DDBJ databases">
        <title>Genomic Encyclopedia of Type Strains, Phase IV (KMG-IV): sequencing the most valuable type-strain genomes for metagenomic binning, comparative biology and taxonomic classification.</title>
        <authorList>
            <person name="Goeker M."/>
        </authorList>
    </citation>
    <scope>NUCLEOTIDE SEQUENCE [LARGE SCALE GENOMIC DNA]</scope>
    <source>
        <strain evidence="8 10">DSM 17474</strain>
    </source>
</reference>
<dbReference type="AlphaFoldDB" id="A0AAE9GW29"/>